<keyword evidence="1 3" id="KW-0808">Transferase</keyword>
<dbReference type="PANTHER" id="PTHR44068:SF11">
    <property type="entry name" value="GERANYL DIPHOSPHATE 2-C-METHYLTRANSFERASE"/>
    <property type="match status" value="1"/>
</dbReference>
<reference evidence="3 4" key="1">
    <citation type="submission" date="2017-06" db="EMBL/GenBank/DDBJ databases">
        <title>Genome sequencing of cyanobaciteial culture collection at National Institute for Environmental Studies (NIES).</title>
        <authorList>
            <person name="Hirose Y."/>
            <person name="Shimura Y."/>
            <person name="Fujisawa T."/>
            <person name="Nakamura Y."/>
            <person name="Kawachi M."/>
        </authorList>
    </citation>
    <scope>NUCLEOTIDE SEQUENCE [LARGE SCALE GENOMIC DNA]</scope>
    <source>
        <strain evidence="3 4">NIES-267</strain>
    </source>
</reference>
<dbReference type="Proteomes" id="UP000218418">
    <property type="component" value="Chromosome"/>
</dbReference>
<evidence type="ECO:0000313" key="3">
    <source>
        <dbReference type="EMBL" id="BAY87238.1"/>
    </source>
</evidence>
<dbReference type="EMBL" id="AP018227">
    <property type="protein sequence ID" value="BAY87238.1"/>
    <property type="molecule type" value="Genomic_DNA"/>
</dbReference>
<evidence type="ECO:0000313" key="4">
    <source>
        <dbReference type="Proteomes" id="UP000218418"/>
    </source>
</evidence>
<keyword evidence="3" id="KW-0489">Methyltransferase</keyword>
<feature type="domain" description="Methyltransferase type 11" evidence="2">
    <location>
        <begin position="76"/>
        <end position="174"/>
    </location>
</feature>
<name>A0A1Z4M1J1_9CYAN</name>
<dbReference type="CDD" id="cd02440">
    <property type="entry name" value="AdoMet_MTases"/>
    <property type="match status" value="1"/>
</dbReference>
<dbReference type="PANTHER" id="PTHR44068">
    <property type="entry name" value="ZGC:194242"/>
    <property type="match status" value="1"/>
</dbReference>
<dbReference type="GO" id="GO:0032259">
    <property type="term" value="P:methylation"/>
    <property type="evidence" value="ECO:0007669"/>
    <property type="project" value="UniProtKB-KW"/>
</dbReference>
<evidence type="ECO:0000259" key="2">
    <source>
        <dbReference type="Pfam" id="PF08241"/>
    </source>
</evidence>
<dbReference type="Pfam" id="PF08241">
    <property type="entry name" value="Methyltransf_11"/>
    <property type="match status" value="1"/>
</dbReference>
<dbReference type="GO" id="GO:0008757">
    <property type="term" value="F:S-adenosylmethionine-dependent methyltransferase activity"/>
    <property type="evidence" value="ECO:0007669"/>
    <property type="project" value="InterPro"/>
</dbReference>
<dbReference type="OrthoDB" id="9769602at2"/>
<dbReference type="Gene3D" id="3.40.50.150">
    <property type="entry name" value="Vaccinia Virus protein VP39"/>
    <property type="match status" value="1"/>
</dbReference>
<dbReference type="InterPro" id="IPR013216">
    <property type="entry name" value="Methyltransf_11"/>
</dbReference>
<dbReference type="AlphaFoldDB" id="A0A1Z4M1J1"/>
<organism evidence="3 4">
    <name type="scientific">Calothrix parasitica NIES-267</name>
    <dbReference type="NCBI Taxonomy" id="1973488"/>
    <lineage>
        <taxon>Bacteria</taxon>
        <taxon>Bacillati</taxon>
        <taxon>Cyanobacteriota</taxon>
        <taxon>Cyanophyceae</taxon>
        <taxon>Nostocales</taxon>
        <taxon>Calotrichaceae</taxon>
        <taxon>Calothrix</taxon>
    </lineage>
</organism>
<proteinExistence type="predicted"/>
<keyword evidence="4" id="KW-1185">Reference proteome</keyword>
<accession>A0A1Z4M1J1</accession>
<sequence>MSEEKTVNLPYFDALFKDFQQGKTEIIQSFGNHVHWGYWENIDTADGSIEDFTQAAEKLSQKVYDSAKVTDNMRVLDCGCGFGGTISSLNNRFNNMQLIGLNIDPRQLARAKEQIQPRAQNTLEFIEANACELPFEDNSFDTVLAVECIFHFPSRERFFQEASRVLKPGGTLAISDFVPRQIILPFIKVGSELAKDTLRKALGYVDLNFSLGDYRKLSRNTDFTPLIEEDITRNTLPTYSLVGKLQKKEDKIINYAEKVSRWGVIRYLILSYKKGE</sequence>
<evidence type="ECO:0000256" key="1">
    <source>
        <dbReference type="ARBA" id="ARBA00022679"/>
    </source>
</evidence>
<gene>
    <name evidence="3" type="ORF">NIES267_67570</name>
</gene>
<dbReference type="InterPro" id="IPR029063">
    <property type="entry name" value="SAM-dependent_MTases_sf"/>
</dbReference>
<protein>
    <submittedName>
        <fullName evidence="3">Putative methyltransferase, UbiE/COQ5 family</fullName>
    </submittedName>
</protein>
<dbReference type="InterPro" id="IPR050447">
    <property type="entry name" value="Erg6_SMT_methyltransf"/>
</dbReference>
<dbReference type="SUPFAM" id="SSF53335">
    <property type="entry name" value="S-adenosyl-L-methionine-dependent methyltransferases"/>
    <property type="match status" value="1"/>
</dbReference>